<evidence type="ECO:0000313" key="2">
    <source>
        <dbReference type="Proteomes" id="UP000068447"/>
    </source>
</evidence>
<dbReference type="EMBL" id="CP013650">
    <property type="protein sequence ID" value="ALS97753.1"/>
    <property type="molecule type" value="Genomic_DNA"/>
</dbReference>
<proteinExistence type="predicted"/>
<dbReference type="InterPro" id="IPR021936">
    <property type="entry name" value="DUF3549"/>
</dbReference>
<dbReference type="OrthoDB" id="5597089at2"/>
<dbReference type="Pfam" id="PF12069">
    <property type="entry name" value="DUF3549"/>
    <property type="match status" value="1"/>
</dbReference>
<accession>A0A0U3B2G1</accession>
<reference evidence="1 2" key="1">
    <citation type="submission" date="2015-12" db="EMBL/GenBank/DDBJ databases">
        <title>Complete genome of Lacimicrobium alkaliphilum KCTC 32984.</title>
        <authorList>
            <person name="Kim S.-G."/>
            <person name="Lee Y.-J."/>
        </authorList>
    </citation>
    <scope>NUCLEOTIDE SEQUENCE [LARGE SCALE GENOMIC DNA]</scope>
    <source>
        <strain evidence="1 2">YelD216</strain>
    </source>
</reference>
<evidence type="ECO:0008006" key="3">
    <source>
        <dbReference type="Google" id="ProtNLM"/>
    </source>
</evidence>
<dbReference type="AlphaFoldDB" id="A0A0U3B2G1"/>
<name>A0A0U3B2G1_9ALTE</name>
<sequence>MPVTASQGIIPIRLDNCPGSDCLFKTAKDNMSNISTISEFLLHANSQYQVFDMSRGIRTLTAQEFVDIENGLIPHPSPRLGAAWIAVLFWQATPGQHAVAHSPAPEYFIWFLKLPLDEQSKLVPGPRDHFLRILLEALARQAQGESVQDVPDHPYSFAPPQQQMAGFNSLIRKQLALPRSQYFEQALAYMQAPQDKDWTELPLQGINDIAAAMDDPGVRDIVLEKFSQLAAEVRLHLCEAMENHHPDVAFTDLILEWANSSTEDQVQIASLRALSRSKENRRVSDFIRQLLSQPALATDILITISGRHWHRLTEHELFNRYMDTVATQAPELFSAIFADLVRIPTLRQQMLGMLRSPHKSQTLLRAIGTLFSEQGR</sequence>
<dbReference type="Proteomes" id="UP000068447">
    <property type="component" value="Chromosome"/>
</dbReference>
<protein>
    <recommendedName>
        <fullName evidence="3">DUF3549 domain-containing protein</fullName>
    </recommendedName>
</protein>
<dbReference type="STRING" id="1526571.AT746_05335"/>
<keyword evidence="2" id="KW-1185">Reference proteome</keyword>
<organism evidence="1 2">
    <name type="scientific">Lacimicrobium alkaliphilum</name>
    <dbReference type="NCBI Taxonomy" id="1526571"/>
    <lineage>
        <taxon>Bacteria</taxon>
        <taxon>Pseudomonadati</taxon>
        <taxon>Pseudomonadota</taxon>
        <taxon>Gammaproteobacteria</taxon>
        <taxon>Alteromonadales</taxon>
        <taxon>Alteromonadaceae</taxon>
        <taxon>Lacimicrobium</taxon>
    </lineage>
</organism>
<dbReference type="KEGG" id="lal:AT746_05335"/>
<evidence type="ECO:0000313" key="1">
    <source>
        <dbReference type="EMBL" id="ALS97753.1"/>
    </source>
</evidence>
<gene>
    <name evidence="1" type="ORF">AT746_05335</name>
</gene>